<gene>
    <name evidence="2" type="ORF">BW727_101640</name>
</gene>
<dbReference type="KEGG" id="jda:BW727_101640"/>
<dbReference type="Proteomes" id="UP000188993">
    <property type="component" value="Chromosome"/>
</dbReference>
<evidence type="ECO:0000256" key="1">
    <source>
        <dbReference type="SAM" id="MobiDB-lite"/>
    </source>
</evidence>
<reference evidence="2 3" key="1">
    <citation type="journal article" date="2014" name="Int. J. Syst. Evol. Microbiol.">
        <title>Jeotgalibaca dankookensis gen. nov., sp. nov., a member of the family Carnobacteriaceae, isolated from seujeot (Korean traditional food).</title>
        <authorList>
            <person name="Lee D.G."/>
            <person name="Trujillo M.E."/>
            <person name="Kang H."/>
            <person name="Ahn T.Y."/>
        </authorList>
    </citation>
    <scope>NUCLEOTIDE SEQUENCE [LARGE SCALE GENOMIC DNA]</scope>
    <source>
        <strain evidence="2 3">EX-07</strain>
    </source>
</reference>
<protein>
    <submittedName>
        <fullName evidence="2">Uncharacterized protein</fullName>
    </submittedName>
</protein>
<keyword evidence="3" id="KW-1185">Reference proteome</keyword>
<feature type="region of interest" description="Disordered" evidence="1">
    <location>
        <begin position="18"/>
        <end position="39"/>
    </location>
</feature>
<organism evidence="2 3">
    <name type="scientific">Jeotgalibaca dankookensis</name>
    <dbReference type="NCBI Taxonomy" id="708126"/>
    <lineage>
        <taxon>Bacteria</taxon>
        <taxon>Bacillati</taxon>
        <taxon>Bacillota</taxon>
        <taxon>Bacilli</taxon>
        <taxon>Lactobacillales</taxon>
        <taxon>Carnobacteriaceae</taxon>
        <taxon>Jeotgalibaca</taxon>
    </lineage>
</organism>
<sequence length="39" mass="4516">MRKLNFFKRLINKKGSNQAATLAKEKKDTALRIKPNETL</sequence>
<dbReference type="AlphaFoldDB" id="A0A1S6IR33"/>
<accession>A0A1S6IR33</accession>
<proteinExistence type="predicted"/>
<feature type="compositionally biased region" description="Basic and acidic residues" evidence="1">
    <location>
        <begin position="23"/>
        <end position="39"/>
    </location>
</feature>
<dbReference type="STRING" id="708126.BW727_101640"/>
<dbReference type="EMBL" id="CP019728">
    <property type="protein sequence ID" value="AQS54006.1"/>
    <property type="molecule type" value="Genomic_DNA"/>
</dbReference>
<name>A0A1S6IR33_9LACT</name>
<evidence type="ECO:0000313" key="2">
    <source>
        <dbReference type="EMBL" id="AQS54006.1"/>
    </source>
</evidence>
<evidence type="ECO:0000313" key="3">
    <source>
        <dbReference type="Proteomes" id="UP000188993"/>
    </source>
</evidence>